<dbReference type="AlphaFoldDB" id="A0A931SB34"/>
<evidence type="ECO:0000313" key="2">
    <source>
        <dbReference type="EMBL" id="MBI2096735.1"/>
    </source>
</evidence>
<dbReference type="GO" id="GO:0008168">
    <property type="term" value="F:methyltransferase activity"/>
    <property type="evidence" value="ECO:0007669"/>
    <property type="project" value="UniProtKB-KW"/>
</dbReference>
<comment type="caution">
    <text evidence="2">The sequence shown here is derived from an EMBL/GenBank/DDBJ whole genome shotgun (WGS) entry which is preliminary data.</text>
</comment>
<dbReference type="Pfam" id="PF13649">
    <property type="entry name" value="Methyltransf_25"/>
    <property type="match status" value="1"/>
</dbReference>
<evidence type="ECO:0000259" key="1">
    <source>
        <dbReference type="Pfam" id="PF13649"/>
    </source>
</evidence>
<keyword evidence="2" id="KW-0808">Transferase</keyword>
<dbReference type="InterPro" id="IPR041698">
    <property type="entry name" value="Methyltransf_25"/>
</dbReference>
<dbReference type="InterPro" id="IPR029063">
    <property type="entry name" value="SAM-dependent_MTases_sf"/>
</dbReference>
<dbReference type="SUPFAM" id="SSF53335">
    <property type="entry name" value="S-adenosyl-L-methionine-dependent methyltransferases"/>
    <property type="match status" value="1"/>
</dbReference>
<reference evidence="2" key="1">
    <citation type="submission" date="2020-07" db="EMBL/GenBank/DDBJ databases">
        <title>Huge and variable diversity of episymbiotic CPR bacteria and DPANN archaea in groundwater ecosystems.</title>
        <authorList>
            <person name="He C.Y."/>
            <person name="Keren R."/>
            <person name="Whittaker M."/>
            <person name="Farag I.F."/>
            <person name="Doudna J."/>
            <person name="Cate J.H.D."/>
            <person name="Banfield J.F."/>
        </authorList>
    </citation>
    <scope>NUCLEOTIDE SEQUENCE</scope>
    <source>
        <strain evidence="2">NC_groundwater_193_Ag_S-0.1um_51_7</strain>
    </source>
</reference>
<organism evidence="2 3">
    <name type="scientific">Candidatus Sungiibacteriota bacterium</name>
    <dbReference type="NCBI Taxonomy" id="2750080"/>
    <lineage>
        <taxon>Bacteria</taxon>
        <taxon>Candidatus Sungiibacteriota</taxon>
    </lineage>
</organism>
<proteinExistence type="predicted"/>
<dbReference type="Gene3D" id="3.40.50.150">
    <property type="entry name" value="Vaccinia Virus protein VP39"/>
    <property type="match status" value="1"/>
</dbReference>
<protein>
    <submittedName>
        <fullName evidence="2">Class I SAM-dependent methyltransferase</fullName>
    </submittedName>
</protein>
<evidence type="ECO:0000313" key="3">
    <source>
        <dbReference type="Proteomes" id="UP000724148"/>
    </source>
</evidence>
<sequence length="278" mass="31083">MDVTEEGGALGYTAYANLDFARSVVRHFVALVGFERDDLAILDIGSGTGDSARAILETLSSLDHWKGVVSLLEPDTESLRIAENNLAGQPVLTHRGSAENCFSFSEQSFDVSIWSNGIHYLESQASLMTALRAIRHATRRKFVAWSTFFKEAYCGKTTRFAGLWVAKAYELLGVNRTERVRSNNLQVRGQADYEAAFREAGFSRVRSALQIFELGPEVYRGIAMFQDYAERALPAMPGRPDLTIEKRSRALVEAVEPIYHLLGASTLPRYWLYMEAEP</sequence>
<gene>
    <name evidence="2" type="ORF">HYT40_01085</name>
</gene>
<accession>A0A931SB34</accession>
<name>A0A931SB34_9BACT</name>
<dbReference type="GO" id="GO:0032259">
    <property type="term" value="P:methylation"/>
    <property type="evidence" value="ECO:0007669"/>
    <property type="project" value="UniProtKB-KW"/>
</dbReference>
<keyword evidence="2" id="KW-0489">Methyltransferase</keyword>
<feature type="domain" description="Methyltransferase" evidence="1">
    <location>
        <begin position="41"/>
        <end position="137"/>
    </location>
</feature>
<dbReference type="Proteomes" id="UP000724148">
    <property type="component" value="Unassembled WGS sequence"/>
</dbReference>
<dbReference type="EMBL" id="JACOZA010000028">
    <property type="protein sequence ID" value="MBI2096735.1"/>
    <property type="molecule type" value="Genomic_DNA"/>
</dbReference>